<protein>
    <recommendedName>
        <fullName evidence="5">Gag-pol polyprotein</fullName>
    </recommendedName>
</protein>
<dbReference type="EMBL" id="JBEAFC010000011">
    <property type="protein sequence ID" value="KAL1537875.1"/>
    <property type="molecule type" value="Genomic_DNA"/>
</dbReference>
<feature type="region of interest" description="Disordered" evidence="2">
    <location>
        <begin position="1"/>
        <end position="25"/>
    </location>
</feature>
<gene>
    <name evidence="3" type="ORF">AAHA92_30349</name>
</gene>
<evidence type="ECO:0000256" key="1">
    <source>
        <dbReference type="SAM" id="Coils"/>
    </source>
</evidence>
<accession>A0ABD1G2A1</accession>
<keyword evidence="1" id="KW-0175">Coiled coil</keyword>
<keyword evidence="4" id="KW-1185">Reference proteome</keyword>
<evidence type="ECO:0000256" key="2">
    <source>
        <dbReference type="SAM" id="MobiDB-lite"/>
    </source>
</evidence>
<evidence type="ECO:0008006" key="5">
    <source>
        <dbReference type="Google" id="ProtNLM"/>
    </source>
</evidence>
<dbReference type="AlphaFoldDB" id="A0ABD1G2A1"/>
<feature type="compositionally biased region" description="Acidic residues" evidence="2">
    <location>
        <begin position="1"/>
        <end position="21"/>
    </location>
</feature>
<dbReference type="Proteomes" id="UP001567538">
    <property type="component" value="Unassembled WGS sequence"/>
</dbReference>
<feature type="region of interest" description="Disordered" evidence="2">
    <location>
        <begin position="43"/>
        <end position="74"/>
    </location>
</feature>
<comment type="caution">
    <text evidence="3">The sequence shown here is derived from an EMBL/GenBank/DDBJ whole genome shotgun (WGS) entry which is preliminary data.</text>
</comment>
<organism evidence="3 4">
    <name type="scientific">Salvia divinorum</name>
    <name type="common">Maria pastora</name>
    <name type="synonym">Diviner's sage</name>
    <dbReference type="NCBI Taxonomy" id="28513"/>
    <lineage>
        <taxon>Eukaryota</taxon>
        <taxon>Viridiplantae</taxon>
        <taxon>Streptophyta</taxon>
        <taxon>Embryophyta</taxon>
        <taxon>Tracheophyta</taxon>
        <taxon>Spermatophyta</taxon>
        <taxon>Magnoliopsida</taxon>
        <taxon>eudicotyledons</taxon>
        <taxon>Gunneridae</taxon>
        <taxon>Pentapetalae</taxon>
        <taxon>asterids</taxon>
        <taxon>lamiids</taxon>
        <taxon>Lamiales</taxon>
        <taxon>Lamiaceae</taxon>
        <taxon>Nepetoideae</taxon>
        <taxon>Mentheae</taxon>
        <taxon>Salviinae</taxon>
        <taxon>Salvia</taxon>
        <taxon>Salvia subgen. Calosphace</taxon>
    </lineage>
</organism>
<proteinExistence type="predicted"/>
<evidence type="ECO:0000313" key="4">
    <source>
        <dbReference type="Proteomes" id="UP001567538"/>
    </source>
</evidence>
<name>A0ABD1G2A1_SALDI</name>
<sequence>MSMPEASEEEHEENREQEENEDANRHLIKFVEIANTLKINGVEDNAIRNGGGPNRPYSNYRPSQGGGFNVSKGRVIEPAKKEEKYEQRIQRILEAMQEDRKANNTKIEVVEARLNNLEGGMNTVVTTVTAIKT</sequence>
<reference evidence="3 4" key="1">
    <citation type="submission" date="2024-06" db="EMBL/GenBank/DDBJ databases">
        <title>A chromosome level genome sequence of Diviner's sage (Salvia divinorum).</title>
        <authorList>
            <person name="Ford S.A."/>
            <person name="Ro D.-K."/>
            <person name="Ness R.W."/>
            <person name="Phillips M.A."/>
        </authorList>
    </citation>
    <scope>NUCLEOTIDE SEQUENCE [LARGE SCALE GENOMIC DNA]</scope>
    <source>
        <strain evidence="3">SAF-2024a</strain>
        <tissue evidence="3">Leaf</tissue>
    </source>
</reference>
<evidence type="ECO:0000313" key="3">
    <source>
        <dbReference type="EMBL" id="KAL1537875.1"/>
    </source>
</evidence>
<feature type="coiled-coil region" evidence="1">
    <location>
        <begin position="82"/>
        <end position="113"/>
    </location>
</feature>